<dbReference type="KEGG" id="taa:NMY3_00565"/>
<dbReference type="AlphaFoldDB" id="A0A654LWH1"/>
<gene>
    <name evidence="1" type="ORF">NMY3_00565</name>
</gene>
<proteinExistence type="predicted"/>
<keyword evidence="2" id="KW-1185">Reference proteome</keyword>
<evidence type="ECO:0000313" key="1">
    <source>
        <dbReference type="EMBL" id="ALI34776.1"/>
    </source>
</evidence>
<organism evidence="1 2">
    <name type="scientific">Candidatus Nitrosocosmicus oleophilus</name>
    <dbReference type="NCBI Taxonomy" id="1353260"/>
    <lineage>
        <taxon>Archaea</taxon>
        <taxon>Nitrososphaerota</taxon>
        <taxon>Nitrososphaeria</taxon>
        <taxon>Nitrososphaerales</taxon>
        <taxon>Nitrososphaeraceae</taxon>
        <taxon>Candidatus Nitrosocosmicus</taxon>
    </lineage>
</organism>
<dbReference type="EMBL" id="CP012850">
    <property type="protein sequence ID" value="ALI34776.1"/>
    <property type="molecule type" value="Genomic_DNA"/>
</dbReference>
<accession>A0A654LWH1</accession>
<name>A0A654LWH1_9ARCH</name>
<evidence type="ECO:0000313" key="2">
    <source>
        <dbReference type="Proteomes" id="UP000058925"/>
    </source>
</evidence>
<protein>
    <submittedName>
        <fullName evidence="1">Uncharacterized protein</fullName>
    </submittedName>
</protein>
<reference evidence="2" key="1">
    <citation type="submission" date="2015-10" db="EMBL/GenBank/DDBJ databases">
        <title>Niche specialization of a soil ammonia-oxidizing archaeon, Candidatus Nitrosocosmicus oleophilus.</title>
        <authorList>
            <person name="Jung M.-Y."/>
            <person name="Rhee S.-K."/>
        </authorList>
    </citation>
    <scope>NUCLEOTIDE SEQUENCE [LARGE SCALE GENOMIC DNA]</scope>
    <source>
        <strain evidence="2">MY3</strain>
    </source>
</reference>
<sequence length="60" mass="7262">MLTHKSKLEMLYVWLNFLSHILDEENVMLYKQIHVYAYIKRKIPDIFVSLCVAFIKQMTN</sequence>
<dbReference type="Proteomes" id="UP000058925">
    <property type="component" value="Chromosome"/>
</dbReference>